<organism evidence="2 3">
    <name type="scientific">Citricoccus zhacaiensis</name>
    <dbReference type="NCBI Taxonomy" id="489142"/>
    <lineage>
        <taxon>Bacteria</taxon>
        <taxon>Bacillati</taxon>
        <taxon>Actinomycetota</taxon>
        <taxon>Actinomycetes</taxon>
        <taxon>Micrococcales</taxon>
        <taxon>Micrococcaceae</taxon>
        <taxon>Citricoccus</taxon>
    </lineage>
</organism>
<evidence type="ECO:0000256" key="1">
    <source>
        <dbReference type="SAM" id="MobiDB-lite"/>
    </source>
</evidence>
<comment type="caution">
    <text evidence="2">The sequence shown here is derived from an EMBL/GenBank/DDBJ whole genome shotgun (WGS) entry which is preliminary data.</text>
</comment>
<keyword evidence="3" id="KW-1185">Reference proteome</keyword>
<name>A0ABQ2LYL9_9MICC</name>
<dbReference type="EMBL" id="BMLQ01000004">
    <property type="protein sequence ID" value="GGO44758.1"/>
    <property type="molecule type" value="Genomic_DNA"/>
</dbReference>
<protein>
    <submittedName>
        <fullName evidence="2">Uncharacterized protein</fullName>
    </submittedName>
</protein>
<feature type="region of interest" description="Disordered" evidence="1">
    <location>
        <begin position="1"/>
        <end position="29"/>
    </location>
</feature>
<dbReference type="Proteomes" id="UP000642509">
    <property type="component" value="Unassembled WGS sequence"/>
</dbReference>
<reference evidence="3" key="1">
    <citation type="journal article" date="2019" name="Int. J. Syst. Evol. Microbiol.">
        <title>The Global Catalogue of Microorganisms (GCM) 10K type strain sequencing project: providing services to taxonomists for standard genome sequencing and annotation.</title>
        <authorList>
            <consortium name="The Broad Institute Genomics Platform"/>
            <consortium name="The Broad Institute Genome Sequencing Center for Infectious Disease"/>
            <person name="Wu L."/>
            <person name="Ma J."/>
        </authorList>
    </citation>
    <scope>NUCLEOTIDE SEQUENCE [LARGE SCALE GENOMIC DNA]</scope>
    <source>
        <strain evidence="3">CGMCC 1.7064</strain>
    </source>
</reference>
<gene>
    <name evidence="2" type="ORF">GCM10010977_15890</name>
</gene>
<feature type="compositionally biased region" description="Basic and acidic residues" evidence="1">
    <location>
        <begin position="56"/>
        <end position="73"/>
    </location>
</feature>
<feature type="region of interest" description="Disordered" evidence="1">
    <location>
        <begin position="43"/>
        <end position="73"/>
    </location>
</feature>
<sequence length="73" mass="7749">MGKDPSTSPRGRPLTEGSEDVGPKSMDMGSIVPVVPVQVITAPGFSATGVRRRQKQRPDGRDHGPARPTRLDG</sequence>
<evidence type="ECO:0000313" key="3">
    <source>
        <dbReference type="Proteomes" id="UP000642509"/>
    </source>
</evidence>
<accession>A0ABQ2LYL9</accession>
<evidence type="ECO:0000313" key="2">
    <source>
        <dbReference type="EMBL" id="GGO44758.1"/>
    </source>
</evidence>
<proteinExistence type="predicted"/>